<proteinExistence type="predicted"/>
<feature type="transmembrane region" description="Helical" evidence="1">
    <location>
        <begin position="6"/>
        <end position="25"/>
    </location>
</feature>
<dbReference type="Proteomes" id="UP000235672">
    <property type="component" value="Unassembled WGS sequence"/>
</dbReference>
<evidence type="ECO:0000313" key="3">
    <source>
        <dbReference type="Proteomes" id="UP000235672"/>
    </source>
</evidence>
<keyword evidence="1" id="KW-1133">Transmembrane helix</keyword>
<keyword evidence="1" id="KW-0472">Membrane</keyword>
<reference evidence="2 3" key="1">
    <citation type="submission" date="2016-05" db="EMBL/GenBank/DDBJ databases">
        <title>A degradative enzymes factory behind the ericoid mycorrhizal symbiosis.</title>
        <authorList>
            <consortium name="DOE Joint Genome Institute"/>
            <person name="Martino E."/>
            <person name="Morin E."/>
            <person name="Grelet G."/>
            <person name="Kuo A."/>
            <person name="Kohler A."/>
            <person name="Daghino S."/>
            <person name="Barry K."/>
            <person name="Choi C."/>
            <person name="Cichocki N."/>
            <person name="Clum A."/>
            <person name="Copeland A."/>
            <person name="Hainaut M."/>
            <person name="Haridas S."/>
            <person name="Labutti K."/>
            <person name="Lindquist E."/>
            <person name="Lipzen A."/>
            <person name="Khouja H.-R."/>
            <person name="Murat C."/>
            <person name="Ohm R."/>
            <person name="Olson A."/>
            <person name="Spatafora J."/>
            <person name="Veneault-Fourrey C."/>
            <person name="Henrissat B."/>
            <person name="Grigoriev I."/>
            <person name="Martin F."/>
            <person name="Perotto S."/>
        </authorList>
    </citation>
    <scope>NUCLEOTIDE SEQUENCE [LARGE SCALE GENOMIC DNA]</scope>
    <source>
        <strain evidence="2 3">UAMH 7357</strain>
    </source>
</reference>
<dbReference type="EMBL" id="KZ613549">
    <property type="protein sequence ID" value="PMD12485.1"/>
    <property type="molecule type" value="Genomic_DNA"/>
</dbReference>
<dbReference type="AlphaFoldDB" id="A0A2J6PEL3"/>
<evidence type="ECO:0000313" key="2">
    <source>
        <dbReference type="EMBL" id="PMD12485.1"/>
    </source>
</evidence>
<organism evidence="2 3">
    <name type="scientific">Hyaloscypha hepaticicola</name>
    <dbReference type="NCBI Taxonomy" id="2082293"/>
    <lineage>
        <taxon>Eukaryota</taxon>
        <taxon>Fungi</taxon>
        <taxon>Dikarya</taxon>
        <taxon>Ascomycota</taxon>
        <taxon>Pezizomycotina</taxon>
        <taxon>Leotiomycetes</taxon>
        <taxon>Helotiales</taxon>
        <taxon>Hyaloscyphaceae</taxon>
        <taxon>Hyaloscypha</taxon>
    </lineage>
</organism>
<keyword evidence="3" id="KW-1185">Reference proteome</keyword>
<sequence length="67" mass="7318">MLFFDITFLFIIAGWVGILLMELGMGNGGYGRGHAARIGGMDEFIKNGDAKAELRSQILLSDLIQTL</sequence>
<keyword evidence="1" id="KW-0812">Transmembrane</keyword>
<protein>
    <submittedName>
        <fullName evidence="2">Uncharacterized protein</fullName>
    </submittedName>
</protein>
<gene>
    <name evidence="2" type="ORF">NA56DRAFT_713118</name>
</gene>
<accession>A0A2J6PEL3</accession>
<name>A0A2J6PEL3_9HELO</name>
<evidence type="ECO:0000256" key="1">
    <source>
        <dbReference type="SAM" id="Phobius"/>
    </source>
</evidence>